<keyword evidence="6" id="KW-1185">Reference proteome</keyword>
<accession>A0AA40DDZ0</accession>
<dbReference type="Pfam" id="PF05368">
    <property type="entry name" value="NmrA"/>
    <property type="match status" value="1"/>
</dbReference>
<evidence type="ECO:0000256" key="2">
    <source>
        <dbReference type="ARBA" id="ARBA00022857"/>
    </source>
</evidence>
<dbReference type="Gene3D" id="3.90.25.10">
    <property type="entry name" value="UDP-galactose 4-epimerase, domain 1"/>
    <property type="match status" value="1"/>
</dbReference>
<dbReference type="GO" id="GO:0016491">
    <property type="term" value="F:oxidoreductase activity"/>
    <property type="evidence" value="ECO:0007669"/>
    <property type="project" value="UniProtKB-KW"/>
</dbReference>
<feature type="domain" description="NmrA-like" evidence="4">
    <location>
        <begin position="4"/>
        <end position="320"/>
    </location>
</feature>
<proteinExistence type="inferred from homology"/>
<evidence type="ECO:0000256" key="3">
    <source>
        <dbReference type="ARBA" id="ARBA00023002"/>
    </source>
</evidence>
<name>A0AA40DDZ0_9PEZI</name>
<gene>
    <name evidence="5" type="ORF">QBC41DRAFT_345690</name>
</gene>
<dbReference type="PANTHER" id="PTHR42748:SF30">
    <property type="entry name" value="NMRA-LIKE DOMAIN-CONTAINING PROTEIN"/>
    <property type="match status" value="1"/>
</dbReference>
<comment type="caution">
    <text evidence="5">The sequence shown here is derived from an EMBL/GenBank/DDBJ whole genome shotgun (WGS) entry which is preliminary data.</text>
</comment>
<dbReference type="Proteomes" id="UP001174997">
    <property type="component" value="Unassembled WGS sequence"/>
</dbReference>
<dbReference type="Gene3D" id="3.40.50.720">
    <property type="entry name" value="NAD(P)-binding Rossmann-like Domain"/>
    <property type="match status" value="2"/>
</dbReference>
<organism evidence="5 6">
    <name type="scientific">Cercophora samala</name>
    <dbReference type="NCBI Taxonomy" id="330535"/>
    <lineage>
        <taxon>Eukaryota</taxon>
        <taxon>Fungi</taxon>
        <taxon>Dikarya</taxon>
        <taxon>Ascomycota</taxon>
        <taxon>Pezizomycotina</taxon>
        <taxon>Sordariomycetes</taxon>
        <taxon>Sordariomycetidae</taxon>
        <taxon>Sordariales</taxon>
        <taxon>Lasiosphaeriaceae</taxon>
        <taxon>Cercophora</taxon>
    </lineage>
</organism>
<dbReference type="AlphaFoldDB" id="A0AA40DDZ0"/>
<dbReference type="PANTHER" id="PTHR42748">
    <property type="entry name" value="NITROGEN METABOLITE REPRESSION PROTEIN NMRA FAMILY MEMBER"/>
    <property type="match status" value="1"/>
</dbReference>
<dbReference type="InterPro" id="IPR036291">
    <property type="entry name" value="NAD(P)-bd_dom_sf"/>
</dbReference>
<keyword evidence="2" id="KW-0521">NADP</keyword>
<dbReference type="InterPro" id="IPR008030">
    <property type="entry name" value="NmrA-like"/>
</dbReference>
<protein>
    <recommendedName>
        <fullName evidence="4">NmrA-like domain-containing protein</fullName>
    </recommendedName>
</protein>
<evidence type="ECO:0000313" key="5">
    <source>
        <dbReference type="EMBL" id="KAK0670177.1"/>
    </source>
</evidence>
<dbReference type="GO" id="GO:0005634">
    <property type="term" value="C:nucleus"/>
    <property type="evidence" value="ECO:0007669"/>
    <property type="project" value="TreeGrafter"/>
</dbReference>
<reference evidence="5" key="1">
    <citation type="submission" date="2023-06" db="EMBL/GenBank/DDBJ databases">
        <title>Genome-scale phylogeny and comparative genomics of the fungal order Sordariales.</title>
        <authorList>
            <consortium name="Lawrence Berkeley National Laboratory"/>
            <person name="Hensen N."/>
            <person name="Bonometti L."/>
            <person name="Westerberg I."/>
            <person name="Brannstrom I.O."/>
            <person name="Guillou S."/>
            <person name="Cros-Aarteil S."/>
            <person name="Calhoun S."/>
            <person name="Haridas S."/>
            <person name="Kuo A."/>
            <person name="Mondo S."/>
            <person name="Pangilinan J."/>
            <person name="Riley R."/>
            <person name="Labutti K."/>
            <person name="Andreopoulos B."/>
            <person name="Lipzen A."/>
            <person name="Chen C."/>
            <person name="Yanf M."/>
            <person name="Daum C."/>
            <person name="Ng V."/>
            <person name="Clum A."/>
            <person name="Steindorff A."/>
            <person name="Ohm R."/>
            <person name="Martin F."/>
            <person name="Silar P."/>
            <person name="Natvig D."/>
            <person name="Lalanne C."/>
            <person name="Gautier V."/>
            <person name="Ament-Velasquez S.L."/>
            <person name="Kruys A."/>
            <person name="Hutchinson M.I."/>
            <person name="Powell A.J."/>
            <person name="Barry K."/>
            <person name="Miller A.N."/>
            <person name="Grigoriev I.V."/>
            <person name="Debuchy R."/>
            <person name="Gladieux P."/>
            <person name="Thoren M.H."/>
            <person name="Johannesson H."/>
        </authorList>
    </citation>
    <scope>NUCLEOTIDE SEQUENCE</scope>
    <source>
        <strain evidence="5">CBS 307.81</strain>
    </source>
</reference>
<dbReference type="EMBL" id="JAULSY010000034">
    <property type="protein sequence ID" value="KAK0670177.1"/>
    <property type="molecule type" value="Genomic_DNA"/>
</dbReference>
<dbReference type="SUPFAM" id="SSF51735">
    <property type="entry name" value="NAD(P)-binding Rossmann-fold domains"/>
    <property type="match status" value="1"/>
</dbReference>
<dbReference type="InterPro" id="IPR051164">
    <property type="entry name" value="NmrA-like_oxidored"/>
</dbReference>
<evidence type="ECO:0000313" key="6">
    <source>
        <dbReference type="Proteomes" id="UP001174997"/>
    </source>
</evidence>
<comment type="similarity">
    <text evidence="1">Belongs to the NmrA-type oxidoreductase family.</text>
</comment>
<evidence type="ECO:0000259" key="4">
    <source>
        <dbReference type="Pfam" id="PF05368"/>
    </source>
</evidence>
<sequence length="365" mass="39617">MTEKKILAVFGATGQQGGSVINQLVSEPAASLPNTSQFQLRALTSRSLPVSSAPIPLEEWHRLTGSCSSDSDNNNNNTMIQVIPQVDFHTPSSLLPALQNVHTAFIMTTPSFAPASDGNNPSKEVLAVQNIVSAALAQKVDTLLFSTLPSITELSSGKYTRVTPFDDKARAEAHIRSLHPRIKSAFLSLGFFMSNWLTQPFLAPRYEADTNGWVMRLHVRAGTGIPLIDAKRDTGKVVAAILERQGGVAGGETVLAAEGVYTLDEIAEAFSRHTGEKVRYEQVTEEVFREEGLRGFPESLKDVLVEGYKALEEFGHAGAETEALVEEGKRLVRECGLGELVSLEEFLEKEGYALGEGSKSKQWGS</sequence>
<evidence type="ECO:0000256" key="1">
    <source>
        <dbReference type="ARBA" id="ARBA00006328"/>
    </source>
</evidence>
<keyword evidence="3" id="KW-0560">Oxidoreductase</keyword>